<dbReference type="PANTHER" id="PTHR43169:SF2">
    <property type="entry name" value="NAD_GMP SYNTHASE DOMAIN-CONTAINING PROTEIN"/>
    <property type="match status" value="1"/>
</dbReference>
<dbReference type="EMBL" id="JASCXX010000009">
    <property type="protein sequence ID" value="MDI6449215.1"/>
    <property type="molecule type" value="Genomic_DNA"/>
</dbReference>
<keyword evidence="4" id="KW-1185">Reference proteome</keyword>
<proteinExistence type="predicted"/>
<dbReference type="InterPro" id="IPR052188">
    <property type="entry name" value="Ni-pincer_cofactor_biosynth"/>
</dbReference>
<protein>
    <submittedName>
        <fullName evidence="3">ATP-dependent sacrificial sulfur transferase LarE</fullName>
    </submittedName>
</protein>
<dbReference type="NCBIfam" id="TIGR00268">
    <property type="entry name" value="ATP-dependent sacrificial sulfur transferase LarE"/>
    <property type="match status" value="1"/>
</dbReference>
<accession>A0AAW6TX76</accession>
<gene>
    <name evidence="3" type="primary">larE</name>
    <name evidence="3" type="ORF">QJ522_09190</name>
</gene>
<reference evidence="3" key="1">
    <citation type="submission" date="2023-05" db="EMBL/GenBank/DDBJ databases">
        <title>Anaerotaeda fermentans gen. nov., sp. nov., a novel anaerobic planctomycete of the new family within the order Sedimentisphaerales isolated from Taman Peninsula, Russia.</title>
        <authorList>
            <person name="Khomyakova M.A."/>
            <person name="Merkel A.Y."/>
            <person name="Slobodkin A.I."/>
        </authorList>
    </citation>
    <scope>NUCLEOTIDE SEQUENCE</scope>
    <source>
        <strain evidence="3">M17dextr</strain>
    </source>
</reference>
<dbReference type="CDD" id="cd01990">
    <property type="entry name" value="LarE-like"/>
    <property type="match status" value="1"/>
</dbReference>
<organism evidence="3 4">
    <name type="scientific">Anaerobaca lacustris</name>
    <dbReference type="NCBI Taxonomy" id="3044600"/>
    <lineage>
        <taxon>Bacteria</taxon>
        <taxon>Pseudomonadati</taxon>
        <taxon>Planctomycetota</taxon>
        <taxon>Phycisphaerae</taxon>
        <taxon>Sedimentisphaerales</taxon>
        <taxon>Anaerobacaceae</taxon>
        <taxon>Anaerobaca</taxon>
    </lineage>
</organism>
<dbReference type="GO" id="GO:0016783">
    <property type="term" value="F:sulfurtransferase activity"/>
    <property type="evidence" value="ECO:0007669"/>
    <property type="project" value="InterPro"/>
</dbReference>
<keyword evidence="3" id="KW-0808">Transferase</keyword>
<dbReference type="InterPro" id="IPR005232">
    <property type="entry name" value="LarE"/>
</dbReference>
<dbReference type="SUPFAM" id="SSF52402">
    <property type="entry name" value="Adenine nucleotide alpha hydrolases-like"/>
    <property type="match status" value="1"/>
</dbReference>
<dbReference type="PIRSF" id="PIRSF006661">
    <property type="entry name" value="PP-lp_UCP006661"/>
    <property type="match status" value="1"/>
</dbReference>
<dbReference type="Gene3D" id="3.40.50.620">
    <property type="entry name" value="HUPs"/>
    <property type="match status" value="1"/>
</dbReference>
<dbReference type="Pfam" id="PF02540">
    <property type="entry name" value="NAD_synthase"/>
    <property type="match status" value="1"/>
</dbReference>
<dbReference type="GO" id="GO:0006163">
    <property type="term" value="P:purine nucleotide metabolic process"/>
    <property type="evidence" value="ECO:0007669"/>
    <property type="project" value="UniProtKB-ARBA"/>
</dbReference>
<dbReference type="AlphaFoldDB" id="A0AAW6TX76"/>
<evidence type="ECO:0000313" key="4">
    <source>
        <dbReference type="Proteomes" id="UP001431776"/>
    </source>
</evidence>
<dbReference type="InterPro" id="IPR014729">
    <property type="entry name" value="Rossmann-like_a/b/a_fold"/>
</dbReference>
<name>A0AAW6TX76_9BACT</name>
<sequence>MTLQEKRSTLEGILRDLGRVVVAFSGGVDSSLLLKVAAETLGTDNVLACISAGASEPSHQLARAAALARDIGVELMTVETDELDDPNFVVNQADRCFHCKSHLCRTLLDIAAERGFEHVVFGTNYDDLDDFRPGNRAIAELGVRSPLAEAKLTKDDIRRLSRQFGLPTADMPSSPCLASRISYGLEVTAERLRQIDEAEAFLREAGFVEFRVRHHDEVARIEVPPAEITRLAAEPLRSHVVDKLKRIGFRYVALDLQGFRSGSLNEALSEQQKRASL</sequence>
<feature type="domain" description="NAD/GMP synthase" evidence="2">
    <location>
        <begin position="19"/>
        <end position="83"/>
    </location>
</feature>
<dbReference type="Proteomes" id="UP001431776">
    <property type="component" value="Unassembled WGS sequence"/>
</dbReference>
<feature type="active site" description="Nucleophile and sulfur donor" evidence="1">
    <location>
        <position position="176"/>
    </location>
</feature>
<evidence type="ECO:0000259" key="2">
    <source>
        <dbReference type="Pfam" id="PF02540"/>
    </source>
</evidence>
<dbReference type="RefSeq" id="WP_349244622.1">
    <property type="nucleotide sequence ID" value="NZ_JASCXX010000009.1"/>
</dbReference>
<evidence type="ECO:0000256" key="1">
    <source>
        <dbReference type="PIRSR" id="PIRSR006661-1"/>
    </source>
</evidence>
<dbReference type="InterPro" id="IPR022310">
    <property type="entry name" value="NAD/GMP_synthase"/>
</dbReference>
<comment type="caution">
    <text evidence="3">The sequence shown here is derived from an EMBL/GenBank/DDBJ whole genome shotgun (WGS) entry which is preliminary data.</text>
</comment>
<evidence type="ECO:0000313" key="3">
    <source>
        <dbReference type="EMBL" id="MDI6449215.1"/>
    </source>
</evidence>
<dbReference type="PANTHER" id="PTHR43169">
    <property type="entry name" value="EXSB FAMILY PROTEIN"/>
    <property type="match status" value="1"/>
</dbReference>